<accession>A0ABS3YJE4</accession>
<dbReference type="Pfam" id="PF13692">
    <property type="entry name" value="Glyco_trans_1_4"/>
    <property type="match status" value="1"/>
</dbReference>
<proteinExistence type="predicted"/>
<reference evidence="2" key="1">
    <citation type="submission" date="2021-03" db="EMBL/GenBank/DDBJ databases">
        <title>Assistant Professor.</title>
        <authorList>
            <person name="Huq M.A."/>
        </authorList>
    </citation>
    <scope>NUCLEOTIDE SEQUENCE [LARGE SCALE GENOMIC DNA]</scope>
    <source>
        <strain evidence="2">MAH-28</strain>
    </source>
</reference>
<keyword evidence="1" id="KW-0328">Glycosyltransferase</keyword>
<evidence type="ECO:0000313" key="1">
    <source>
        <dbReference type="EMBL" id="MBO9154224.1"/>
    </source>
</evidence>
<dbReference type="SUPFAM" id="SSF53756">
    <property type="entry name" value="UDP-Glycosyltransferase/glycogen phosphorylase"/>
    <property type="match status" value="1"/>
</dbReference>
<dbReference type="RefSeq" id="WP_209147343.1">
    <property type="nucleotide sequence ID" value="NZ_JAGHKP010000003.1"/>
</dbReference>
<sequence length="400" mass="45053">MIRNRHIIVVGLQPWDIEIGSNCKNMALELSRHNKVLYVNRALDRITALRAGNDAKTLRRKSSLKGETTDIQVVNGSLFTLDPRTVLESINKVPFAFLFDMLNRVNNKRLAREINSAAARLGFRDPILFIDNDFFRAFYLPEMLKGVTETIYYIRDNLTSQPYFKRHGARLEKQLMGKATMVAANSAYLARYARQYNAHSYDIGQGCDFGTETAPRPLPRDMQNISRPVIGYVGALISSRLDVTLIENVARAKPGYSFVLVGPEDDTFRTSGLHRLPNVHFLGSKPAGELGDYISRFDVCLNPQAVNEMTIGNYPRKIDEYLFFGKPVVATDTEAMHMFADYVYLCNGAESYQQGIDAALGEQGRENGMAVKRKNFALSHTWENCIAALGEKFIALNRSN</sequence>
<name>A0ABS3YJE4_9BACT</name>
<gene>
    <name evidence="1" type="ORF">J7I43_18505</name>
</gene>
<dbReference type="Gene3D" id="3.40.50.2000">
    <property type="entry name" value="Glycogen Phosphorylase B"/>
    <property type="match status" value="1"/>
</dbReference>
<dbReference type="EC" id="2.4.-.-" evidence="1"/>
<dbReference type="GO" id="GO:0016757">
    <property type="term" value="F:glycosyltransferase activity"/>
    <property type="evidence" value="ECO:0007669"/>
    <property type="project" value="UniProtKB-KW"/>
</dbReference>
<dbReference type="EMBL" id="JAGHKP010000003">
    <property type="protein sequence ID" value="MBO9154224.1"/>
    <property type="molecule type" value="Genomic_DNA"/>
</dbReference>
<keyword evidence="1" id="KW-0808">Transferase</keyword>
<comment type="caution">
    <text evidence="1">The sequence shown here is derived from an EMBL/GenBank/DDBJ whole genome shotgun (WGS) entry which is preliminary data.</text>
</comment>
<protein>
    <submittedName>
        <fullName evidence="1">Glycosyltransferase</fullName>
        <ecNumber evidence="1">2.4.-.-</ecNumber>
    </submittedName>
</protein>
<evidence type="ECO:0000313" key="2">
    <source>
        <dbReference type="Proteomes" id="UP000679126"/>
    </source>
</evidence>
<keyword evidence="2" id="KW-1185">Reference proteome</keyword>
<dbReference type="Proteomes" id="UP000679126">
    <property type="component" value="Unassembled WGS sequence"/>
</dbReference>
<organism evidence="1 2">
    <name type="scientific">Chitinophaga chungangae</name>
    <dbReference type="NCBI Taxonomy" id="2821488"/>
    <lineage>
        <taxon>Bacteria</taxon>
        <taxon>Pseudomonadati</taxon>
        <taxon>Bacteroidota</taxon>
        <taxon>Chitinophagia</taxon>
        <taxon>Chitinophagales</taxon>
        <taxon>Chitinophagaceae</taxon>
        <taxon>Chitinophaga</taxon>
    </lineage>
</organism>